<keyword evidence="3" id="KW-1185">Reference proteome</keyword>
<evidence type="ECO:0000256" key="1">
    <source>
        <dbReference type="SAM" id="Phobius"/>
    </source>
</evidence>
<organism evidence="2 3">
    <name type="scientific">Alteromonas oceani</name>
    <dbReference type="NCBI Taxonomy" id="2071609"/>
    <lineage>
        <taxon>Bacteria</taxon>
        <taxon>Pseudomonadati</taxon>
        <taxon>Pseudomonadota</taxon>
        <taxon>Gammaproteobacteria</taxon>
        <taxon>Alteromonadales</taxon>
        <taxon>Alteromonadaceae</taxon>
        <taxon>Alteromonas/Salinimonas group</taxon>
        <taxon>Alteromonas</taxon>
    </lineage>
</organism>
<keyword evidence="1" id="KW-1133">Transmembrane helix</keyword>
<dbReference type="InterPro" id="IPR021344">
    <property type="entry name" value="DUF2970"/>
</dbReference>
<gene>
    <name evidence="2" type="ORF">ACFOEW_09285</name>
</gene>
<keyword evidence="1" id="KW-0812">Transmembrane</keyword>
<dbReference type="RefSeq" id="WP_123327314.1">
    <property type="nucleotide sequence ID" value="NZ_JBHRSX010000017.1"/>
</dbReference>
<dbReference type="Pfam" id="PF11174">
    <property type="entry name" value="DUF2970"/>
    <property type="match status" value="1"/>
</dbReference>
<sequence>MANKPGFLRVVQSVLASAFGVQSQQKYQQDFSQTTIAPYIVVGIIFVVLLVLGLIGLVNWLTP</sequence>
<feature type="transmembrane region" description="Helical" evidence="1">
    <location>
        <begin position="36"/>
        <end position="61"/>
    </location>
</feature>
<evidence type="ECO:0000313" key="2">
    <source>
        <dbReference type="EMBL" id="MFC3202010.1"/>
    </source>
</evidence>
<name>A0ABV7JV88_9ALTE</name>
<protein>
    <submittedName>
        <fullName evidence="2">DUF2970 domain-containing protein</fullName>
    </submittedName>
</protein>
<reference evidence="3" key="1">
    <citation type="journal article" date="2019" name="Int. J. Syst. Evol. Microbiol.">
        <title>The Global Catalogue of Microorganisms (GCM) 10K type strain sequencing project: providing services to taxonomists for standard genome sequencing and annotation.</title>
        <authorList>
            <consortium name="The Broad Institute Genomics Platform"/>
            <consortium name="The Broad Institute Genome Sequencing Center for Infectious Disease"/>
            <person name="Wu L."/>
            <person name="Ma J."/>
        </authorList>
    </citation>
    <scope>NUCLEOTIDE SEQUENCE [LARGE SCALE GENOMIC DNA]</scope>
    <source>
        <strain evidence="3">KCTC 52449</strain>
    </source>
</reference>
<keyword evidence="1" id="KW-0472">Membrane</keyword>
<accession>A0ABV7JV88</accession>
<evidence type="ECO:0000313" key="3">
    <source>
        <dbReference type="Proteomes" id="UP001595477"/>
    </source>
</evidence>
<dbReference type="Proteomes" id="UP001595477">
    <property type="component" value="Unassembled WGS sequence"/>
</dbReference>
<dbReference type="EMBL" id="JBHRSX010000017">
    <property type="protein sequence ID" value="MFC3202010.1"/>
    <property type="molecule type" value="Genomic_DNA"/>
</dbReference>
<proteinExistence type="predicted"/>
<comment type="caution">
    <text evidence="2">The sequence shown here is derived from an EMBL/GenBank/DDBJ whole genome shotgun (WGS) entry which is preliminary data.</text>
</comment>